<organism evidence="7 8">
    <name type="scientific">Dongia soli</name>
    <dbReference type="NCBI Taxonomy" id="600628"/>
    <lineage>
        <taxon>Bacteria</taxon>
        <taxon>Pseudomonadati</taxon>
        <taxon>Pseudomonadota</taxon>
        <taxon>Alphaproteobacteria</taxon>
        <taxon>Rhodospirillales</taxon>
        <taxon>Dongiaceae</taxon>
        <taxon>Dongia</taxon>
    </lineage>
</organism>
<dbReference type="InterPro" id="IPR050330">
    <property type="entry name" value="Bact_OuterMem_StrucFunc"/>
</dbReference>
<name>A0ABU5EG52_9PROT</name>
<dbReference type="EMBL" id="JAXCLW010000008">
    <property type="protein sequence ID" value="MDY0885207.1"/>
    <property type="molecule type" value="Genomic_DNA"/>
</dbReference>
<comment type="subcellular location">
    <subcellularLocation>
        <location evidence="1">Cell outer membrane</location>
    </subcellularLocation>
</comment>
<evidence type="ECO:0000256" key="3">
    <source>
        <dbReference type="ARBA" id="ARBA00023237"/>
    </source>
</evidence>
<dbReference type="SUPFAM" id="SSF103088">
    <property type="entry name" value="OmpA-like"/>
    <property type="match status" value="1"/>
</dbReference>
<sequence length="473" mass="51954">MTYRYTVAGIALYLASSVLPDAVFAQSPEDFQQKLSQVENDQQRQSLCETAYDMYFAPSFGKPTEPPIPEKLLPENLMPLWKACDGFLLPSNAAMAMTRMARRNFNAAFSDTAQWTVSRYLGMVSNTEEAAGRMFDSAISVNSEISEGQPNALLTPKDASEIRQSAMATQTISTQIKPGDLLIEADLQDRRSNQTYKSINSISPDGGRFSGYFFLATRLEGPASKPAPEFNTSCIEEVNYYVFGIEADRFKGCVRTQCIAAEASDCIVSTTDCTGGFMGECKMLPEAVTAGQIVQPSCRSGIKYMWVTGLKSISVQVDNVTLNVKGTFGQSGKGSMLAEVSCPVPSALPKMETIRLDADVLFDHDSFVLKNDAKQEIDRNLESHRWVPQDIGYVDVNGHTDDRGEALYNEFLSVHRAEAVRSYLIDKGIAPDIIRAQGFGETSPVASNSSDSGRAQNRRVEIVMYHKASEEAP</sequence>
<feature type="signal peptide" evidence="5">
    <location>
        <begin position="1"/>
        <end position="25"/>
    </location>
</feature>
<evidence type="ECO:0000256" key="1">
    <source>
        <dbReference type="ARBA" id="ARBA00004442"/>
    </source>
</evidence>
<evidence type="ECO:0000256" key="4">
    <source>
        <dbReference type="PROSITE-ProRule" id="PRU00473"/>
    </source>
</evidence>
<dbReference type="PANTHER" id="PTHR30329">
    <property type="entry name" value="STATOR ELEMENT OF FLAGELLAR MOTOR COMPLEX"/>
    <property type="match status" value="1"/>
</dbReference>
<dbReference type="InterPro" id="IPR036737">
    <property type="entry name" value="OmpA-like_sf"/>
</dbReference>
<dbReference type="RefSeq" id="WP_320510281.1">
    <property type="nucleotide sequence ID" value="NZ_JAXCLW010000008.1"/>
</dbReference>
<accession>A0ABU5EG52</accession>
<evidence type="ECO:0000259" key="6">
    <source>
        <dbReference type="PROSITE" id="PS51123"/>
    </source>
</evidence>
<keyword evidence="8" id="KW-1185">Reference proteome</keyword>
<dbReference type="PANTHER" id="PTHR30329:SF21">
    <property type="entry name" value="LIPOPROTEIN YIAD-RELATED"/>
    <property type="match status" value="1"/>
</dbReference>
<dbReference type="Pfam" id="PF00691">
    <property type="entry name" value="OmpA"/>
    <property type="match status" value="1"/>
</dbReference>
<evidence type="ECO:0000313" key="8">
    <source>
        <dbReference type="Proteomes" id="UP001279642"/>
    </source>
</evidence>
<reference evidence="7 8" key="1">
    <citation type="journal article" date="2016" name="Antonie Van Leeuwenhoek">
        <title>Dongia soli sp. nov., isolated from soil from Dokdo, Korea.</title>
        <authorList>
            <person name="Kim D.U."/>
            <person name="Lee H."/>
            <person name="Kim H."/>
            <person name="Kim S.G."/>
            <person name="Ka J.O."/>
        </authorList>
    </citation>
    <scope>NUCLEOTIDE SEQUENCE [LARGE SCALE GENOMIC DNA]</scope>
    <source>
        <strain evidence="7 8">D78</strain>
    </source>
</reference>
<dbReference type="PRINTS" id="PR01021">
    <property type="entry name" value="OMPADOMAIN"/>
</dbReference>
<feature type="chain" id="PRO_5047259267" evidence="5">
    <location>
        <begin position="26"/>
        <end position="473"/>
    </location>
</feature>
<comment type="caution">
    <text evidence="7">The sequence shown here is derived from an EMBL/GenBank/DDBJ whole genome shotgun (WGS) entry which is preliminary data.</text>
</comment>
<feature type="domain" description="OmpA-like" evidence="6">
    <location>
        <begin position="349"/>
        <end position="468"/>
    </location>
</feature>
<dbReference type="InterPro" id="IPR006664">
    <property type="entry name" value="OMP_bac"/>
</dbReference>
<keyword evidence="3" id="KW-0998">Cell outer membrane</keyword>
<dbReference type="Proteomes" id="UP001279642">
    <property type="component" value="Unassembled WGS sequence"/>
</dbReference>
<proteinExistence type="predicted"/>
<dbReference type="CDD" id="cd07185">
    <property type="entry name" value="OmpA_C-like"/>
    <property type="match status" value="1"/>
</dbReference>
<dbReference type="PROSITE" id="PS51123">
    <property type="entry name" value="OMPA_2"/>
    <property type="match status" value="1"/>
</dbReference>
<evidence type="ECO:0000313" key="7">
    <source>
        <dbReference type="EMBL" id="MDY0885207.1"/>
    </source>
</evidence>
<dbReference type="Gene3D" id="3.30.1330.60">
    <property type="entry name" value="OmpA-like domain"/>
    <property type="match status" value="1"/>
</dbReference>
<evidence type="ECO:0000256" key="2">
    <source>
        <dbReference type="ARBA" id="ARBA00023136"/>
    </source>
</evidence>
<evidence type="ECO:0000256" key="5">
    <source>
        <dbReference type="SAM" id="SignalP"/>
    </source>
</evidence>
<gene>
    <name evidence="7" type="ORF">SMD27_20365</name>
</gene>
<protein>
    <submittedName>
        <fullName evidence="7">OmpA family protein</fullName>
    </submittedName>
</protein>
<dbReference type="InterPro" id="IPR006665">
    <property type="entry name" value="OmpA-like"/>
</dbReference>
<keyword evidence="5" id="KW-0732">Signal</keyword>
<keyword evidence="2 4" id="KW-0472">Membrane</keyword>